<evidence type="ECO:0008006" key="3">
    <source>
        <dbReference type="Google" id="ProtNLM"/>
    </source>
</evidence>
<dbReference type="InterPro" id="IPR018727">
    <property type="entry name" value="DUF2267"/>
</dbReference>
<accession>A0ABP4FU53</accession>
<reference evidence="2" key="1">
    <citation type="journal article" date="2019" name="Int. J. Syst. Evol. Microbiol.">
        <title>The Global Catalogue of Microorganisms (GCM) 10K type strain sequencing project: providing services to taxonomists for standard genome sequencing and annotation.</title>
        <authorList>
            <consortium name="The Broad Institute Genomics Platform"/>
            <consortium name="The Broad Institute Genome Sequencing Center for Infectious Disease"/>
            <person name="Wu L."/>
            <person name="Ma J."/>
        </authorList>
    </citation>
    <scope>NUCLEOTIDE SEQUENCE [LARGE SCALE GENOMIC DNA]</scope>
    <source>
        <strain evidence="2">JCM 13022</strain>
    </source>
</reference>
<dbReference type="Proteomes" id="UP001500467">
    <property type="component" value="Unassembled WGS sequence"/>
</dbReference>
<protein>
    <recommendedName>
        <fullName evidence="3">DUF2267 domain-containing protein</fullName>
    </recommendedName>
</protein>
<evidence type="ECO:0000313" key="2">
    <source>
        <dbReference type="Proteomes" id="UP001500467"/>
    </source>
</evidence>
<dbReference type="EMBL" id="BAAALM010000005">
    <property type="protein sequence ID" value="GAA1200733.1"/>
    <property type="molecule type" value="Genomic_DNA"/>
</dbReference>
<evidence type="ECO:0000313" key="1">
    <source>
        <dbReference type="EMBL" id="GAA1200733.1"/>
    </source>
</evidence>
<dbReference type="Pfam" id="PF10025">
    <property type="entry name" value="DUF2267"/>
    <property type="match status" value="1"/>
</dbReference>
<proteinExistence type="predicted"/>
<keyword evidence="2" id="KW-1185">Reference proteome</keyword>
<dbReference type="Gene3D" id="1.10.490.110">
    <property type="entry name" value="Uncharacterized conserved protein DUF2267"/>
    <property type="match status" value="1"/>
</dbReference>
<organism evidence="1 2">
    <name type="scientific">Prauserella alba</name>
    <dbReference type="NCBI Taxonomy" id="176898"/>
    <lineage>
        <taxon>Bacteria</taxon>
        <taxon>Bacillati</taxon>
        <taxon>Actinomycetota</taxon>
        <taxon>Actinomycetes</taxon>
        <taxon>Pseudonocardiales</taxon>
        <taxon>Pseudonocardiaceae</taxon>
        <taxon>Prauserella</taxon>
    </lineage>
</organism>
<comment type="caution">
    <text evidence="1">The sequence shown here is derived from an EMBL/GenBank/DDBJ whole genome shotgun (WGS) entry which is preliminary data.</text>
</comment>
<dbReference type="RefSeq" id="WP_253857086.1">
    <property type="nucleotide sequence ID" value="NZ_BAAALM010000005.1"/>
</dbReference>
<dbReference type="InterPro" id="IPR038282">
    <property type="entry name" value="DUF2267_sf"/>
</dbReference>
<name>A0ABP4FU53_9PSEU</name>
<gene>
    <name evidence="1" type="ORF">GCM10009675_16360</name>
</gene>
<sequence length="133" mass="14689">MTDVPHQDSTELEEFVRAVQQRAGLESYDEAHQLCRATVRALGTSVSGGQAKQLAQWLPDVLEAELGDKSGHAERFDKTNFLNKIGGETHTVDMESMERQASAVLSVLRSWVPAEQVDDTIAQLPRELSALLE</sequence>